<proteinExistence type="predicted"/>
<comment type="caution">
    <text evidence="1">The sequence shown here is derived from an EMBL/GenBank/DDBJ whole genome shotgun (WGS) entry which is preliminary data.</text>
</comment>
<name>A0A8S3K418_9BILA</name>
<protein>
    <submittedName>
        <fullName evidence="1">Uncharacterized protein</fullName>
    </submittedName>
</protein>
<dbReference type="Proteomes" id="UP000676336">
    <property type="component" value="Unassembled WGS sequence"/>
</dbReference>
<sequence length="25" mass="2866">DDSIARSNDALTLLENRSTYTLFIH</sequence>
<dbReference type="AlphaFoldDB" id="A0A8S3K418"/>
<organism evidence="1 2">
    <name type="scientific">Rotaria magnacalcarata</name>
    <dbReference type="NCBI Taxonomy" id="392030"/>
    <lineage>
        <taxon>Eukaryota</taxon>
        <taxon>Metazoa</taxon>
        <taxon>Spiralia</taxon>
        <taxon>Gnathifera</taxon>
        <taxon>Rotifera</taxon>
        <taxon>Eurotatoria</taxon>
        <taxon>Bdelloidea</taxon>
        <taxon>Philodinida</taxon>
        <taxon>Philodinidae</taxon>
        <taxon>Rotaria</taxon>
    </lineage>
</organism>
<evidence type="ECO:0000313" key="2">
    <source>
        <dbReference type="Proteomes" id="UP000676336"/>
    </source>
</evidence>
<accession>A0A8S3K418</accession>
<feature type="non-terminal residue" evidence="1">
    <location>
        <position position="1"/>
    </location>
</feature>
<dbReference type="EMBL" id="CAJOBI010363426">
    <property type="protein sequence ID" value="CAF5227237.1"/>
    <property type="molecule type" value="Genomic_DNA"/>
</dbReference>
<reference evidence="1" key="1">
    <citation type="submission" date="2021-02" db="EMBL/GenBank/DDBJ databases">
        <authorList>
            <person name="Nowell W R."/>
        </authorList>
    </citation>
    <scope>NUCLEOTIDE SEQUENCE</scope>
</reference>
<gene>
    <name evidence="1" type="ORF">SMN809_LOCUS85164</name>
</gene>
<evidence type="ECO:0000313" key="1">
    <source>
        <dbReference type="EMBL" id="CAF5227237.1"/>
    </source>
</evidence>